<dbReference type="GO" id="GO:0016020">
    <property type="term" value="C:membrane"/>
    <property type="evidence" value="ECO:0007669"/>
    <property type="project" value="TreeGrafter"/>
</dbReference>
<feature type="transmembrane region" description="Helical" evidence="1">
    <location>
        <begin position="132"/>
        <end position="156"/>
    </location>
</feature>
<keyword evidence="1" id="KW-1133">Transmembrane helix</keyword>
<dbReference type="Gene3D" id="1.20.120.1630">
    <property type="match status" value="1"/>
</dbReference>
<evidence type="ECO:0000313" key="2">
    <source>
        <dbReference type="EMBL" id="KAJ1723948.1"/>
    </source>
</evidence>
<feature type="transmembrane region" description="Helical" evidence="1">
    <location>
        <begin position="258"/>
        <end position="275"/>
    </location>
</feature>
<name>A0A9W7Y497_9FUNG</name>
<dbReference type="InterPro" id="IPR010721">
    <property type="entry name" value="UstE-like"/>
</dbReference>
<dbReference type="PANTHER" id="PTHR32251">
    <property type="entry name" value="3-OXO-5-ALPHA-STEROID 4-DEHYDROGENASE"/>
    <property type="match status" value="1"/>
</dbReference>
<dbReference type="Pfam" id="PF06966">
    <property type="entry name" value="DUF1295"/>
    <property type="match status" value="1"/>
</dbReference>
<organism evidence="2 3">
    <name type="scientific">Coemansia erecta</name>
    <dbReference type="NCBI Taxonomy" id="147472"/>
    <lineage>
        <taxon>Eukaryota</taxon>
        <taxon>Fungi</taxon>
        <taxon>Fungi incertae sedis</taxon>
        <taxon>Zoopagomycota</taxon>
        <taxon>Kickxellomycotina</taxon>
        <taxon>Kickxellomycetes</taxon>
        <taxon>Kickxellales</taxon>
        <taxon>Kickxellaceae</taxon>
        <taxon>Coemansia</taxon>
    </lineage>
</organism>
<dbReference type="EMBL" id="JANBOJ010000047">
    <property type="protein sequence ID" value="KAJ1723948.1"/>
    <property type="molecule type" value="Genomic_DNA"/>
</dbReference>
<feature type="transmembrane region" description="Helical" evidence="1">
    <location>
        <begin position="29"/>
        <end position="46"/>
    </location>
</feature>
<accession>A0A9W7Y497</accession>
<dbReference type="PANTHER" id="PTHR32251:SF23">
    <property type="entry name" value="3-OXO-5-ALPHA-STEROID 4-DEHYDROGENASE (DUF1295)"/>
    <property type="match status" value="1"/>
</dbReference>
<feature type="transmembrane region" description="Helical" evidence="1">
    <location>
        <begin position="176"/>
        <end position="193"/>
    </location>
</feature>
<comment type="caution">
    <text evidence="2">The sequence shown here is derived from an EMBL/GenBank/DDBJ whole genome shotgun (WGS) entry which is preliminary data.</text>
</comment>
<evidence type="ECO:0008006" key="4">
    <source>
        <dbReference type="Google" id="ProtNLM"/>
    </source>
</evidence>
<dbReference type="AlphaFoldDB" id="A0A9W7Y497"/>
<protein>
    <recommendedName>
        <fullName evidence="4">DUF1295-domain-containing protein</fullName>
    </recommendedName>
</protein>
<dbReference type="OrthoDB" id="201504at2759"/>
<proteinExistence type="predicted"/>
<keyword evidence="1" id="KW-0472">Membrane</keyword>
<feature type="transmembrane region" description="Helical" evidence="1">
    <location>
        <begin position="232"/>
        <end position="252"/>
    </location>
</feature>
<keyword evidence="3" id="KW-1185">Reference proteome</keyword>
<keyword evidence="1" id="KW-0812">Transmembrane</keyword>
<evidence type="ECO:0000313" key="3">
    <source>
        <dbReference type="Proteomes" id="UP001149813"/>
    </source>
</evidence>
<reference evidence="2" key="1">
    <citation type="submission" date="2022-07" db="EMBL/GenBank/DDBJ databases">
        <title>Phylogenomic reconstructions and comparative analyses of Kickxellomycotina fungi.</title>
        <authorList>
            <person name="Reynolds N.K."/>
            <person name="Stajich J.E."/>
            <person name="Barry K."/>
            <person name="Grigoriev I.V."/>
            <person name="Crous P."/>
            <person name="Smith M.E."/>
        </authorList>
    </citation>
    <scope>NUCLEOTIDE SEQUENCE</scope>
    <source>
        <strain evidence="2">NBRC 32514</strain>
    </source>
</reference>
<evidence type="ECO:0000256" key="1">
    <source>
        <dbReference type="SAM" id="Phobius"/>
    </source>
</evidence>
<gene>
    <name evidence="2" type="ORF">LPJ53_001757</name>
</gene>
<dbReference type="Proteomes" id="UP001149813">
    <property type="component" value="Unassembled WGS sequence"/>
</dbReference>
<sequence length="316" mass="35390">MTIPDSLSCLMAAFPPASTHVGAESPLVRSYFWATVAAAWVLTFVRQRGQRNYSIVDRMWPLYPPTFLALWQWQTGCPDISSVALVAHTLVFVWSARLCFNSIRRGDYRVGAEDYRWAVVGRAFDRALGKGFLRVVVWEVFNLGFITVFQLALLYMLALPVRLVTEDTGARWTPAAALWAGIAGLLLVVEAVADQQQWAFQQAKRREDTRLPFVTGGLWQWSRHPNVFCEQAFWLVLCFFCAAAAGVDLGAWEHAANLIGPALLIVLMWASVGLTERISLSRYPAYRAYQVKTSRLVPWPPLSDAQVIATAALHAK</sequence>